<dbReference type="STRING" id="1328759.A0A5C2SE15"/>
<feature type="region of interest" description="Disordered" evidence="1">
    <location>
        <begin position="320"/>
        <end position="446"/>
    </location>
</feature>
<accession>A0A5C2SE15</accession>
<feature type="compositionally biased region" description="Basic and acidic residues" evidence="1">
    <location>
        <begin position="320"/>
        <end position="334"/>
    </location>
</feature>
<feature type="compositionally biased region" description="Basic and acidic residues" evidence="1">
    <location>
        <begin position="138"/>
        <end position="161"/>
    </location>
</feature>
<gene>
    <name evidence="2" type="ORF">L227DRAFT_652111</name>
</gene>
<dbReference type="EMBL" id="ML122260">
    <property type="protein sequence ID" value="RPD61951.1"/>
    <property type="molecule type" value="Genomic_DNA"/>
</dbReference>
<dbReference type="AlphaFoldDB" id="A0A5C2SE15"/>
<feature type="compositionally biased region" description="Basic residues" evidence="1">
    <location>
        <begin position="213"/>
        <end position="226"/>
    </location>
</feature>
<organism evidence="2 3">
    <name type="scientific">Lentinus tigrinus ALCF2SS1-6</name>
    <dbReference type="NCBI Taxonomy" id="1328759"/>
    <lineage>
        <taxon>Eukaryota</taxon>
        <taxon>Fungi</taxon>
        <taxon>Dikarya</taxon>
        <taxon>Basidiomycota</taxon>
        <taxon>Agaricomycotina</taxon>
        <taxon>Agaricomycetes</taxon>
        <taxon>Polyporales</taxon>
        <taxon>Polyporaceae</taxon>
        <taxon>Lentinus</taxon>
    </lineage>
</organism>
<feature type="compositionally biased region" description="Low complexity" evidence="1">
    <location>
        <begin position="479"/>
        <end position="503"/>
    </location>
</feature>
<feature type="compositionally biased region" description="Basic and acidic residues" evidence="1">
    <location>
        <begin position="103"/>
        <end position="112"/>
    </location>
</feature>
<reference evidence="2" key="1">
    <citation type="journal article" date="2018" name="Genome Biol. Evol.">
        <title>Genomics and development of Lentinus tigrinus, a white-rot wood-decaying mushroom with dimorphic fruiting bodies.</title>
        <authorList>
            <person name="Wu B."/>
            <person name="Xu Z."/>
            <person name="Knudson A."/>
            <person name="Carlson A."/>
            <person name="Chen N."/>
            <person name="Kovaka S."/>
            <person name="LaButti K."/>
            <person name="Lipzen A."/>
            <person name="Pennachio C."/>
            <person name="Riley R."/>
            <person name="Schakwitz W."/>
            <person name="Umezawa K."/>
            <person name="Ohm R.A."/>
            <person name="Grigoriev I.V."/>
            <person name="Nagy L.G."/>
            <person name="Gibbons J."/>
            <person name="Hibbett D."/>
        </authorList>
    </citation>
    <scope>NUCLEOTIDE SEQUENCE [LARGE SCALE GENOMIC DNA]</scope>
    <source>
        <strain evidence="2">ALCF2SS1-6</strain>
    </source>
</reference>
<feature type="region of interest" description="Disordered" evidence="1">
    <location>
        <begin position="535"/>
        <end position="576"/>
    </location>
</feature>
<feature type="region of interest" description="Disordered" evidence="1">
    <location>
        <begin position="68"/>
        <end position="265"/>
    </location>
</feature>
<evidence type="ECO:0000256" key="1">
    <source>
        <dbReference type="SAM" id="MobiDB-lite"/>
    </source>
</evidence>
<evidence type="ECO:0000313" key="3">
    <source>
        <dbReference type="Proteomes" id="UP000313359"/>
    </source>
</evidence>
<proteinExistence type="predicted"/>
<keyword evidence="3" id="KW-1185">Reference proteome</keyword>
<dbReference type="OrthoDB" id="2537141at2759"/>
<evidence type="ECO:0000313" key="2">
    <source>
        <dbReference type="EMBL" id="RPD61951.1"/>
    </source>
</evidence>
<feature type="compositionally biased region" description="Polar residues" evidence="1">
    <location>
        <begin position="565"/>
        <end position="575"/>
    </location>
</feature>
<feature type="compositionally biased region" description="Basic and acidic residues" evidence="1">
    <location>
        <begin position="183"/>
        <end position="212"/>
    </location>
</feature>
<name>A0A5C2SE15_9APHY</name>
<protein>
    <submittedName>
        <fullName evidence="2">Uncharacterized protein</fullName>
    </submittedName>
</protein>
<sequence>MPAISSSSHYHLPKLNSPNLRTLDSIRTHKPHLLQTFIRSQEAHLSSYAREGKSLASSWESGVGDIMDHAPARTKRRRDVELESGFGTPLLKPRAQARASRSVIEDREKIAESEVADNSPMKPKESVKTTRTQPSGKRAKENVRAVQERSETREEAEERAPKRLRQSGIQEFVHPWLPTREVTIPKRDKHKDAQPEMAKKKGRDDEVDEEHRHRLAERRNRRRAKKAIVDPKPPPADSQSSEEDDLPKGKETKKTTKKGKGLNIPAGLALMHGFSAKNIGKNRLTMNLDPMVGVFNKGKASAKTSVKKSKTMKPYLQLFSEERFLSKAATEDTSRRRRDGGQQPSDSDDSETEERRPSPKTKSKSAVIPGPSSKLKRSRSPSPASTTQDEHVSDASEAVLSPARKQRKPAREDSPVWDIELDDGQLPSGTGSGRSVPSDGEEDTKLCGTVLLDTGAFTSRWVVPEKHHPPTKSGLATPAVEPSAAPESEISSIAPSHSASHVVSRQDEVGHITGWPSETFSRYFAVPIDATADPKRELAMSREGPPPLVSQSHLRKEGDPPPRVDNSTSAVNSQDCGHLSASLRSNLGDHFQATEQESHIGLASGRASSPRVEADIPFSLVLRPTSRSSSLPLPLGPCSPASPGHLTEDLDDGMPQAILNVLAASTNQDAHSVDWNMHAAMSNNVPTFLSEADRSGHMGGDRSYVQDADEMALQDPMYFVDPYTVEEEVPDFAMPPPIPAFEARVAYDHDSAYWEHPQGDGTVEEEYYDFLHPDGVSMKANDYGTSHIAVDVGAADEDEFRWPAGGAEHEEMEPSHSFFPGDLDDDCLSSEAGFASSEVASADALESDDALEAGDPSALGALPRFSQGRALLLGVADTEADDGYGGCTGMSTIEQDVARSLRGHWLPQKF</sequence>
<feature type="region of interest" description="Disordered" evidence="1">
    <location>
        <begin position="462"/>
        <end position="505"/>
    </location>
</feature>
<dbReference type="Proteomes" id="UP000313359">
    <property type="component" value="Unassembled WGS sequence"/>
</dbReference>